<dbReference type="PANTHER" id="PTHR12992:SF11">
    <property type="entry name" value="MITOCHONDRIAL COENZYME A DIPHOSPHATASE NUDT8"/>
    <property type="match status" value="1"/>
</dbReference>
<dbReference type="AlphaFoldDB" id="A0A1I6H4L7"/>
<keyword evidence="4" id="KW-0378">Hydrolase</keyword>
<keyword evidence="9" id="KW-1185">Reference proteome</keyword>
<evidence type="ECO:0000259" key="7">
    <source>
        <dbReference type="PROSITE" id="PS51462"/>
    </source>
</evidence>
<comment type="cofactor">
    <cofactor evidence="2">
        <name>Mg(2+)</name>
        <dbReference type="ChEBI" id="CHEBI:18420"/>
    </cofactor>
</comment>
<sequence length="215" mass="24007">MQYGDLEDLLSKIKNLPLPGREAHQGMMPEMRQRELQRFTKIPEDARQAGVMALCYPGTAKQATLVLIQRPSYPGVHSGQIALPGGRFEDDDRDLLETALRETEEEVGVPLELMQPVRSLSSLYIPPSNFVVNPYMGIANSRPQFILQEEEVAGIIEITLAQLLNESSTSTERLTTSYAREIEVPAFRFDGHMVWGATAMILNEFKSLLRTATSG</sequence>
<dbReference type="GO" id="GO:0046872">
    <property type="term" value="F:metal ion binding"/>
    <property type="evidence" value="ECO:0007669"/>
    <property type="project" value="UniProtKB-KW"/>
</dbReference>
<dbReference type="RefSeq" id="WP_092982671.1">
    <property type="nucleotide sequence ID" value="NZ_FOYQ01000002.1"/>
</dbReference>
<keyword evidence="5" id="KW-0460">Magnesium</keyword>
<dbReference type="InterPro" id="IPR015797">
    <property type="entry name" value="NUDIX_hydrolase-like_dom_sf"/>
</dbReference>
<dbReference type="PROSITE" id="PS51462">
    <property type="entry name" value="NUDIX"/>
    <property type="match status" value="1"/>
</dbReference>
<evidence type="ECO:0000256" key="2">
    <source>
        <dbReference type="ARBA" id="ARBA00001946"/>
    </source>
</evidence>
<evidence type="ECO:0000313" key="8">
    <source>
        <dbReference type="EMBL" id="SFR49379.1"/>
    </source>
</evidence>
<name>A0A1I6H4L7_9FLAO</name>
<proteinExistence type="predicted"/>
<keyword evidence="6" id="KW-0464">Manganese</keyword>
<reference evidence="8 9" key="1">
    <citation type="submission" date="2016-10" db="EMBL/GenBank/DDBJ databases">
        <authorList>
            <person name="de Groot N.N."/>
        </authorList>
    </citation>
    <scope>NUCLEOTIDE SEQUENCE [LARGE SCALE GENOMIC DNA]</scope>
    <source>
        <strain evidence="8 9">DSM 21019</strain>
    </source>
</reference>
<dbReference type="SUPFAM" id="SSF55811">
    <property type="entry name" value="Nudix"/>
    <property type="match status" value="1"/>
</dbReference>
<dbReference type="InterPro" id="IPR000086">
    <property type="entry name" value="NUDIX_hydrolase_dom"/>
</dbReference>
<dbReference type="InterPro" id="IPR045121">
    <property type="entry name" value="CoAse"/>
</dbReference>
<dbReference type="STRING" id="400055.SAMN04490243_2249"/>
<gene>
    <name evidence="8" type="ORF">SAMN04490243_2249</name>
</gene>
<dbReference type="Gene3D" id="3.90.79.10">
    <property type="entry name" value="Nucleoside Triphosphate Pyrophosphohydrolase"/>
    <property type="match status" value="1"/>
</dbReference>
<keyword evidence="3" id="KW-0479">Metal-binding</keyword>
<dbReference type="Pfam" id="PF00293">
    <property type="entry name" value="NUDIX"/>
    <property type="match status" value="1"/>
</dbReference>
<dbReference type="GO" id="GO:0010945">
    <property type="term" value="F:coenzyme A diphosphatase activity"/>
    <property type="evidence" value="ECO:0007669"/>
    <property type="project" value="InterPro"/>
</dbReference>
<evidence type="ECO:0000256" key="6">
    <source>
        <dbReference type="ARBA" id="ARBA00023211"/>
    </source>
</evidence>
<evidence type="ECO:0000256" key="1">
    <source>
        <dbReference type="ARBA" id="ARBA00001936"/>
    </source>
</evidence>
<dbReference type="PANTHER" id="PTHR12992">
    <property type="entry name" value="NUDIX HYDROLASE"/>
    <property type="match status" value="1"/>
</dbReference>
<evidence type="ECO:0000256" key="5">
    <source>
        <dbReference type="ARBA" id="ARBA00022842"/>
    </source>
</evidence>
<organism evidence="8 9">
    <name type="scientific">Robiginitalea myxolifaciens</name>
    <dbReference type="NCBI Taxonomy" id="400055"/>
    <lineage>
        <taxon>Bacteria</taxon>
        <taxon>Pseudomonadati</taxon>
        <taxon>Bacteroidota</taxon>
        <taxon>Flavobacteriia</taxon>
        <taxon>Flavobacteriales</taxon>
        <taxon>Flavobacteriaceae</taxon>
        <taxon>Robiginitalea</taxon>
    </lineage>
</organism>
<accession>A0A1I6H4L7</accession>
<protein>
    <submittedName>
        <fullName evidence="8">NUDIX domain-containing protein</fullName>
    </submittedName>
</protein>
<evidence type="ECO:0000256" key="3">
    <source>
        <dbReference type="ARBA" id="ARBA00022723"/>
    </source>
</evidence>
<evidence type="ECO:0000256" key="4">
    <source>
        <dbReference type="ARBA" id="ARBA00022801"/>
    </source>
</evidence>
<evidence type="ECO:0000313" key="9">
    <source>
        <dbReference type="Proteomes" id="UP000199534"/>
    </source>
</evidence>
<dbReference type="EMBL" id="FOYQ01000002">
    <property type="protein sequence ID" value="SFR49379.1"/>
    <property type="molecule type" value="Genomic_DNA"/>
</dbReference>
<dbReference type="OrthoDB" id="9802805at2"/>
<comment type="cofactor">
    <cofactor evidence="1">
        <name>Mn(2+)</name>
        <dbReference type="ChEBI" id="CHEBI:29035"/>
    </cofactor>
</comment>
<dbReference type="CDD" id="cd03426">
    <property type="entry name" value="NUDIX_CoAse_Nudt7"/>
    <property type="match status" value="1"/>
</dbReference>
<feature type="domain" description="Nudix hydrolase" evidence="7">
    <location>
        <begin position="46"/>
        <end position="181"/>
    </location>
</feature>
<dbReference type="Proteomes" id="UP000199534">
    <property type="component" value="Unassembled WGS sequence"/>
</dbReference>